<feature type="repeat" description="ANK" evidence="3">
    <location>
        <begin position="1135"/>
        <end position="1161"/>
    </location>
</feature>
<keyword evidence="1" id="KW-0677">Repeat</keyword>
<feature type="compositionally biased region" description="Acidic residues" evidence="4">
    <location>
        <begin position="1844"/>
        <end position="1863"/>
    </location>
</feature>
<dbReference type="Pfam" id="PF00023">
    <property type="entry name" value="Ank"/>
    <property type="match status" value="1"/>
</dbReference>
<dbReference type="InterPro" id="IPR002110">
    <property type="entry name" value="Ankyrin_rpt"/>
</dbReference>
<feature type="repeat" description="ANK" evidence="3">
    <location>
        <begin position="1102"/>
        <end position="1134"/>
    </location>
</feature>
<feature type="repeat" description="ANK" evidence="3">
    <location>
        <begin position="1471"/>
        <end position="1498"/>
    </location>
</feature>
<feature type="region of interest" description="Disordered" evidence="4">
    <location>
        <begin position="1795"/>
        <end position="1863"/>
    </location>
</feature>
<feature type="domain" description="DUF676" evidence="5">
    <location>
        <begin position="133"/>
        <end position="243"/>
    </location>
</feature>
<dbReference type="SMART" id="SM00248">
    <property type="entry name" value="ANK"/>
    <property type="match status" value="16"/>
</dbReference>
<feature type="repeat" description="ANK" evidence="3">
    <location>
        <begin position="1312"/>
        <end position="1344"/>
    </location>
</feature>
<feature type="compositionally biased region" description="Basic and acidic residues" evidence="4">
    <location>
        <begin position="576"/>
        <end position="589"/>
    </location>
</feature>
<evidence type="ECO:0000256" key="4">
    <source>
        <dbReference type="SAM" id="MobiDB-lite"/>
    </source>
</evidence>
<feature type="repeat" description="ANK" evidence="3">
    <location>
        <begin position="1240"/>
        <end position="1272"/>
    </location>
</feature>
<dbReference type="InterPro" id="IPR007751">
    <property type="entry name" value="DUF676_lipase-like"/>
</dbReference>
<evidence type="ECO:0000256" key="3">
    <source>
        <dbReference type="PROSITE-ProRule" id="PRU00023"/>
    </source>
</evidence>
<reference evidence="6" key="1">
    <citation type="journal article" date="2021" name="Mol. Plant Pathol.">
        <title>A 20-kb lineage-specific genomic region tames virulence in pathogenic amphidiploid Verticillium longisporum.</title>
        <authorList>
            <person name="Harting R."/>
            <person name="Starke J."/>
            <person name="Kusch H."/>
            <person name="Poggeler S."/>
            <person name="Maurus I."/>
            <person name="Schluter R."/>
            <person name="Landesfeind M."/>
            <person name="Bulla I."/>
            <person name="Nowrousian M."/>
            <person name="de Jonge R."/>
            <person name="Stahlhut G."/>
            <person name="Hoff K.J."/>
            <person name="Asshauer K.P."/>
            <person name="Thurmer A."/>
            <person name="Stanke M."/>
            <person name="Daniel R."/>
            <person name="Morgenstern B."/>
            <person name="Thomma B.P.H.J."/>
            <person name="Kronstad J.W."/>
            <person name="Braus-Stromeyer S.A."/>
            <person name="Braus G.H."/>
        </authorList>
    </citation>
    <scope>NUCLEOTIDE SEQUENCE</scope>
    <source>
        <strain evidence="6">Vl32</strain>
    </source>
</reference>
<protein>
    <submittedName>
        <fullName evidence="6">Ankyrin-3 like protein</fullName>
    </submittedName>
</protein>
<dbReference type="OrthoDB" id="341259at2759"/>
<dbReference type="Proteomes" id="UP000689129">
    <property type="component" value="Unassembled WGS sequence"/>
</dbReference>
<name>A0A8I3AVR8_VERLO</name>
<feature type="region of interest" description="Disordered" evidence="4">
    <location>
        <begin position="525"/>
        <end position="671"/>
    </location>
</feature>
<proteinExistence type="predicted"/>
<dbReference type="InterPro" id="IPR051165">
    <property type="entry name" value="Multifunctional_ANK_Repeat"/>
</dbReference>
<evidence type="ECO:0000259" key="5">
    <source>
        <dbReference type="Pfam" id="PF05057"/>
    </source>
</evidence>
<dbReference type="EMBL" id="JAEMWZ010000040">
    <property type="protein sequence ID" value="KAG7140849.1"/>
    <property type="molecule type" value="Genomic_DNA"/>
</dbReference>
<dbReference type="PANTHER" id="PTHR24123:SF33">
    <property type="entry name" value="PROTEIN HOS4"/>
    <property type="match status" value="1"/>
</dbReference>
<sequence>MSQVIESEDEGSSANDDEDEDEDDEPNGDAASQRSNSDDELGSHADDRSDAGSTRSRDAMDDSKSGEKAKDKDVDESGDGKAGTTTPPPPESVRTHSPADQIAPIEYVLYDEPDFGLVDGDRGVLKDGVDFDVVLVHGLHGSKSTTWCDEGESWNTWNKTLIKDDLFGYWTIRELYYWYETNWESTHIYFPDGINEEAQKLVDELVEARKGLDTEKSRPIVFIGHDIGGLIVKKALVIAASNAAKYGNIPWETSTLIFLSVPNRIRELERLEDELIDLISTDTTIPGLVRKASQLARDIRTVNAEFLDTNMLLRASIFSVYCRYNRDLATENETTGSPFPFNRFTAVFETPFDASQAIGASRAVGMSQAIFTCLYTYLKDHPSKGENWVCYFRFDKTDARYRDVKAMLITFLTMIISRFSFDVGSAAEGMEDFDRNVNVSDLVDIFQGFMGLRDNYNTEKITFCVGCFDQCEEESRNWFLRELIRLGSLKESRDKWLFDSSDADFLKAEEVPSGGIWRINAADAATWRPRSPSSNSQASVGVRGVSPVPEPDAAVAGSVVGDGNTQKGGDTVVDGPDIHPDAESKKDDAEAPAADQVSRAEGDILIKIPQNPSEPPATDDDPVAGEETLPSEVDDAEAPAADQNTSEPPAADDDPAAGEGTLPSEVDDGVPVPAMSSRILRVLDDRPVLHHIKEELKALVCQHKGETTKPACAVLDWLFRKSQHATMATVEALVARPKSLGPDEVFRSMLDFVDQEIQSQAHRLVTLLRHTLRPLSSHEAAVALTAMAHPRATLTDADVAGIIDPLLHNFPGVFELRGQEIFVWSLFEPLSQEMDSKAHGAMAELCLQYLLQPDVHPLIEEHSDNVAKVSWVAFEPRRDFVSYAARYWLDHYRLAGSDAPKEYAYSFFGDEKASRSWREAAISRMMFGFPLRHYFSPIPQIASTGLDDLLDRRLEEDKNSATFSADCDLALSEAASSNHSSVVALLIERRDPSPGALKDAFRFAAGDGCDAVVEVLIEYASRDGNAAKVEWPDNLLSQLSDLGRHDHLRRLLALGLSPDPKDSHTMEPYFPSPLSVALSGPHLEATKVLVDAKADILAVGKKGARPLTVACLVGDPEIVRLLIEKGAEIEAQDENGVTALQGATDWGRLKAVEVMLEHGADHSYGQTDNKEANSTTWKPIVQASQNNYAKIVALLLSKGADANAYGPSGCALYLAARGGHIDVCKMLLENGAVANVSATEFASPLSVAVETGKLELVQLLLDHGAEVEAVFKGTGDDDTKDTPLTIAARQGLTDIVELLLERGANPNHYEGDLDPPLYLASWRGHVLIVKMLLEKGADPNAQLDGQDWTAVHAAYDNPEAMRLLLAKGGDPDRVADSSTALLLAVRWDNLGTLKAVLERSPRPNLEAEDDEHMTALCRAFMGGADIEAVNNGGLTPLAKAVKSPFTDESVLYLIKKGAQPNLTAPGFEGILHEAVRNCDLPVLKALVKAGADINALSGETGSSILYLIARYLSSSMTGTRETLEYFVEELGLPVNIYGGPLGWPLTAAAHRPGVAFEYLLEHGANTEVEDSIGRRPTHVAAIGLDFGPALRSLISRGASVLASDKMGLLPVHYAAHGGHPEQLQVLLDQPGVLVNAPDADGWTPLMWACTNRQFPVERINLLIAKGADIWARGDGWDHQWSPLRLARFNGLDAEVQALLQPGSAAQESEGFEPERVWDEEFHQIEEGNWLHGECFACMSDMSGKRWRCISCPAEYPVEICFKCYRYKEMIHGQHEFKEEGFEFEHERLKSLEAAGANTPFGDHGDNASGSFSDDGDIEVRTTRRDRRASRSSNSDSRSDSSIGIEDEDSDEGLNEDESSGDEK</sequence>
<feature type="region of interest" description="Disordered" evidence="4">
    <location>
        <begin position="1"/>
        <end position="99"/>
    </location>
</feature>
<dbReference type="PROSITE" id="PS50297">
    <property type="entry name" value="ANK_REP_REGION"/>
    <property type="match status" value="6"/>
</dbReference>
<evidence type="ECO:0000256" key="2">
    <source>
        <dbReference type="ARBA" id="ARBA00023043"/>
    </source>
</evidence>
<organism evidence="6 7">
    <name type="scientific">Verticillium longisporum</name>
    <name type="common">Verticillium dahliae var. longisporum</name>
    <dbReference type="NCBI Taxonomy" id="100787"/>
    <lineage>
        <taxon>Eukaryota</taxon>
        <taxon>Fungi</taxon>
        <taxon>Dikarya</taxon>
        <taxon>Ascomycota</taxon>
        <taxon>Pezizomycotina</taxon>
        <taxon>Sordariomycetes</taxon>
        <taxon>Hypocreomycetidae</taxon>
        <taxon>Glomerellales</taxon>
        <taxon>Plectosphaerellaceae</taxon>
        <taxon>Verticillium</taxon>
    </lineage>
</organism>
<dbReference type="PANTHER" id="PTHR24123">
    <property type="entry name" value="ANKYRIN REPEAT-CONTAINING"/>
    <property type="match status" value="1"/>
</dbReference>
<feature type="compositionally biased region" description="Acidic residues" evidence="4">
    <location>
        <begin position="1"/>
        <end position="27"/>
    </location>
</feature>
<feature type="compositionally biased region" description="Low complexity" evidence="4">
    <location>
        <begin position="1830"/>
        <end position="1843"/>
    </location>
</feature>
<dbReference type="Pfam" id="PF12796">
    <property type="entry name" value="Ank_2"/>
    <property type="match status" value="4"/>
</dbReference>
<evidence type="ECO:0000313" key="7">
    <source>
        <dbReference type="Proteomes" id="UP000689129"/>
    </source>
</evidence>
<comment type="caution">
    <text evidence="6">The sequence shown here is derived from an EMBL/GenBank/DDBJ whole genome shotgun (WGS) entry which is preliminary data.</text>
</comment>
<feature type="repeat" description="ANK" evidence="3">
    <location>
        <begin position="1207"/>
        <end position="1239"/>
    </location>
</feature>
<dbReference type="PROSITE" id="PS50088">
    <property type="entry name" value="ANK_REPEAT"/>
    <property type="match status" value="8"/>
</dbReference>
<evidence type="ECO:0000256" key="1">
    <source>
        <dbReference type="ARBA" id="ARBA00022737"/>
    </source>
</evidence>
<feature type="repeat" description="ANK" evidence="3">
    <location>
        <begin position="1279"/>
        <end position="1311"/>
    </location>
</feature>
<gene>
    <name evidence="6" type="ORF">HYQ45_002566</name>
</gene>
<feature type="repeat" description="ANK" evidence="3">
    <location>
        <begin position="1640"/>
        <end position="1674"/>
    </location>
</feature>
<feature type="compositionally biased region" description="Basic and acidic residues" evidence="4">
    <location>
        <begin position="41"/>
        <end position="79"/>
    </location>
</feature>
<keyword evidence="2 3" id="KW-0040">ANK repeat</keyword>
<evidence type="ECO:0000313" key="6">
    <source>
        <dbReference type="EMBL" id="KAG7140849.1"/>
    </source>
</evidence>
<dbReference type="Pfam" id="PF05057">
    <property type="entry name" value="DUF676"/>
    <property type="match status" value="1"/>
</dbReference>
<accession>A0A8I3AVR8</accession>